<organism evidence="2 3">
    <name type="scientific">Deinococcus radiopugnans</name>
    <dbReference type="NCBI Taxonomy" id="57497"/>
    <lineage>
        <taxon>Bacteria</taxon>
        <taxon>Thermotogati</taxon>
        <taxon>Deinococcota</taxon>
        <taxon>Deinococci</taxon>
        <taxon>Deinococcales</taxon>
        <taxon>Deinococcaceae</taxon>
        <taxon>Deinococcus</taxon>
    </lineage>
</organism>
<dbReference type="InterPro" id="IPR029016">
    <property type="entry name" value="GAF-like_dom_sf"/>
</dbReference>
<keyword evidence="2" id="KW-0378">Hydrolase</keyword>
<dbReference type="PANTHER" id="PTHR45228:SF8">
    <property type="entry name" value="TWO-COMPONENT RESPONSE REGULATOR-RELATED"/>
    <property type="match status" value="1"/>
</dbReference>
<dbReference type="GO" id="GO:0016787">
    <property type="term" value="F:hydrolase activity"/>
    <property type="evidence" value="ECO:0007669"/>
    <property type="project" value="UniProtKB-KW"/>
</dbReference>
<dbReference type="EMBL" id="CP010028">
    <property type="protein sequence ID" value="AIZ45298.1"/>
    <property type="molecule type" value="Genomic_DNA"/>
</dbReference>
<evidence type="ECO:0000259" key="1">
    <source>
        <dbReference type="PROSITE" id="PS51832"/>
    </source>
</evidence>
<dbReference type="HOGENOM" id="CLU_725493_0_0_0"/>
<dbReference type="PROSITE" id="PS51832">
    <property type="entry name" value="HD_GYP"/>
    <property type="match status" value="1"/>
</dbReference>
<dbReference type="RefSeq" id="WP_039684135.1">
    <property type="nucleotide sequence ID" value="NZ_CP010028.1"/>
</dbReference>
<dbReference type="SUPFAM" id="SSF55781">
    <property type="entry name" value="GAF domain-like"/>
    <property type="match status" value="1"/>
</dbReference>
<proteinExistence type="predicted"/>
<dbReference type="AlphaFoldDB" id="A0A0A7KL48"/>
<dbReference type="SUPFAM" id="SSF109604">
    <property type="entry name" value="HD-domain/PDEase-like"/>
    <property type="match status" value="1"/>
</dbReference>
<gene>
    <name evidence="2" type="ORF">QR90_09600</name>
</gene>
<dbReference type="KEGG" id="dsw:QR90_09600"/>
<dbReference type="InterPro" id="IPR037522">
    <property type="entry name" value="HD_GYP_dom"/>
</dbReference>
<name>A0A0A7KL48_9DEIO</name>
<feature type="domain" description="HD-GYP" evidence="1">
    <location>
        <begin position="185"/>
        <end position="379"/>
    </location>
</feature>
<dbReference type="InterPro" id="IPR003607">
    <property type="entry name" value="HD/PDEase_dom"/>
</dbReference>
<dbReference type="STRING" id="1182571.QR90_09600"/>
<protein>
    <submittedName>
        <fullName evidence="2">Phosphohydrolase</fullName>
    </submittedName>
</protein>
<evidence type="ECO:0000313" key="2">
    <source>
        <dbReference type="EMBL" id="AIZ45298.1"/>
    </source>
</evidence>
<dbReference type="Gene3D" id="1.10.3210.10">
    <property type="entry name" value="Hypothetical protein af1432"/>
    <property type="match status" value="1"/>
</dbReference>
<dbReference type="InterPro" id="IPR052020">
    <property type="entry name" value="Cyclic_di-GMP/3'3'-cGAMP_PDE"/>
</dbReference>
<dbReference type="Pfam" id="PF13487">
    <property type="entry name" value="HD_5"/>
    <property type="match status" value="1"/>
</dbReference>
<dbReference type="SMART" id="SM00471">
    <property type="entry name" value="HDc"/>
    <property type="match status" value="1"/>
</dbReference>
<evidence type="ECO:0000313" key="3">
    <source>
        <dbReference type="Proteomes" id="UP000030634"/>
    </source>
</evidence>
<dbReference type="Proteomes" id="UP000030634">
    <property type="component" value="Chromosome"/>
</dbReference>
<accession>A0A0A7KL48</accession>
<reference evidence="3" key="1">
    <citation type="submission" date="2014-11" db="EMBL/GenBank/DDBJ databases">
        <title>Hymenobacter sp. DG25B genome submission.</title>
        <authorList>
            <person name="Jung H.-Y."/>
            <person name="Kim M.K."/>
            <person name="Srinivasan S."/>
            <person name="Lim S."/>
        </authorList>
    </citation>
    <scope>NUCLEOTIDE SEQUENCE [LARGE SCALE GENOMIC DNA]</scope>
    <source>
        <strain evidence="3">DY59</strain>
    </source>
</reference>
<sequence>MSVSSTPTAAASPGSPEAGVLELTLQLTRLGLNAPDLGSAMIPVLDALVAQTSAEGAGYFQLADQTLAYHARAASGVMPEGPAMDALLAHGLPRQLPLISALEASPNILYFQDTDGEPAASGFPELGVCALIAAPIHDRAGRLVGALLAHVFQPHDWSPPERHLIDSVTGLLTLLAARLDAEEREHAAHEGALRARGLSLEARDAETQGHTDRVTALALRLGQRFALEEGDLRALRWGAYLHDIGKVAVPDSILLHDGPLTPEMRARMELHVADGVALAQQLPFLPPATLDVIAGHHERWDGAGYPQRLVGEQIPLLARIFAVCDVYDALTNVRPYKRAWTVSETLAHVQASSGTHFDPQVVDALLNVLADATGLSESA</sequence>
<dbReference type="NCBIfam" id="TIGR00277">
    <property type="entry name" value="HDIG"/>
    <property type="match status" value="1"/>
</dbReference>
<dbReference type="PANTHER" id="PTHR45228">
    <property type="entry name" value="CYCLIC DI-GMP PHOSPHODIESTERASE TM_0186-RELATED"/>
    <property type="match status" value="1"/>
</dbReference>
<dbReference type="Gene3D" id="3.30.450.40">
    <property type="match status" value="1"/>
</dbReference>
<dbReference type="CDD" id="cd00077">
    <property type="entry name" value="HDc"/>
    <property type="match status" value="1"/>
</dbReference>
<dbReference type="InterPro" id="IPR006675">
    <property type="entry name" value="HDIG_dom"/>
</dbReference>